<proteinExistence type="predicted"/>
<accession>A0ACB8R1I6</accession>
<dbReference type="EMBL" id="MU276632">
    <property type="protein sequence ID" value="KAI0037991.1"/>
    <property type="molecule type" value="Genomic_DNA"/>
</dbReference>
<protein>
    <submittedName>
        <fullName evidence="1">Glycoside hydrolase family 92 protein</fullName>
    </submittedName>
</protein>
<reference evidence="1" key="2">
    <citation type="journal article" date="2022" name="New Phytol.">
        <title>Evolutionary transition to the ectomycorrhizal habit in the genomes of a hyperdiverse lineage of mushroom-forming fungi.</title>
        <authorList>
            <person name="Looney B."/>
            <person name="Miyauchi S."/>
            <person name="Morin E."/>
            <person name="Drula E."/>
            <person name="Courty P.E."/>
            <person name="Kohler A."/>
            <person name="Kuo A."/>
            <person name="LaButti K."/>
            <person name="Pangilinan J."/>
            <person name="Lipzen A."/>
            <person name="Riley R."/>
            <person name="Andreopoulos W."/>
            <person name="He G."/>
            <person name="Johnson J."/>
            <person name="Nolan M."/>
            <person name="Tritt A."/>
            <person name="Barry K.W."/>
            <person name="Grigoriev I.V."/>
            <person name="Nagy L.G."/>
            <person name="Hibbett D."/>
            <person name="Henrissat B."/>
            <person name="Matheny P.B."/>
            <person name="Labbe J."/>
            <person name="Martin F.M."/>
        </authorList>
    </citation>
    <scope>NUCLEOTIDE SEQUENCE</scope>
    <source>
        <strain evidence="1">FP105234-sp</strain>
    </source>
</reference>
<gene>
    <name evidence="1" type="ORF">FA95DRAFT_1313305</name>
</gene>
<name>A0ACB8R1I6_9AGAM</name>
<evidence type="ECO:0000313" key="2">
    <source>
        <dbReference type="Proteomes" id="UP000814033"/>
    </source>
</evidence>
<sequence length="639" mass="69808">MHAGPPHGHPSSLLRASLIAMLLVLMWLGLSQDDACVVAQPDPAQYVNMFIGTTNDGHVFPGATRPHGMVKVGMDTDSPGNHAGYDADPVYRVMGFSQLHDDGTGGGVPLSNFKILPSNCSSFTECPTSLYARKVLRALLPNGSPDDAASPGYFASNLSTGIRVEMTATRRTSLQRHTFPAPAGPSSPPSASPSSPYSHDIPHGIVNVDISNDGQISSQSPSVYINPHTGRVTGGSSFQASFGPGRYKVYACVDFHVPGARGAVPVAPSQYGAWSDTGVVENTTVGTQVTQGNAYASLGALLSFPLDPRTRTLLVRTGVSFISTEQACSNAEEEIPTFDFEGVQRAARAEWNEVLGTVDMEMAEGLEDTRVLMYSSLYRSHISPADYSGENPSWSSPEPYYDSFYCNWDTYRTLYPLYSLHDPERYAHIVRGMINIQQHEGWLPECRGATQMQFIQGGSSGDPILAEFYVKFAKFSEGLNVSALALYNALLADAEATPSNWDLQGREADAWKKYNFIPWDLWELGGSNGARTVSRALEYAYGDFTIAQVAQLLNKSDDAAKYAQRAENFLTLWDPTVDMPDGPGSVKGMFQPRLLDGTYRYVDPRHCSPNDPTHSTCYLDPNALDGFYEELHRSSRFHH</sequence>
<keyword evidence="1" id="KW-0378">Hydrolase</keyword>
<organism evidence="1 2">
    <name type="scientific">Auriscalpium vulgare</name>
    <dbReference type="NCBI Taxonomy" id="40419"/>
    <lineage>
        <taxon>Eukaryota</taxon>
        <taxon>Fungi</taxon>
        <taxon>Dikarya</taxon>
        <taxon>Basidiomycota</taxon>
        <taxon>Agaricomycotina</taxon>
        <taxon>Agaricomycetes</taxon>
        <taxon>Russulales</taxon>
        <taxon>Auriscalpiaceae</taxon>
        <taxon>Auriscalpium</taxon>
    </lineage>
</organism>
<dbReference type="Proteomes" id="UP000814033">
    <property type="component" value="Unassembled WGS sequence"/>
</dbReference>
<comment type="caution">
    <text evidence="1">The sequence shown here is derived from an EMBL/GenBank/DDBJ whole genome shotgun (WGS) entry which is preliminary data.</text>
</comment>
<keyword evidence="2" id="KW-1185">Reference proteome</keyword>
<reference evidence="1" key="1">
    <citation type="submission" date="2021-02" db="EMBL/GenBank/DDBJ databases">
        <authorList>
            <consortium name="DOE Joint Genome Institute"/>
            <person name="Ahrendt S."/>
            <person name="Looney B.P."/>
            <person name="Miyauchi S."/>
            <person name="Morin E."/>
            <person name="Drula E."/>
            <person name="Courty P.E."/>
            <person name="Chicoki N."/>
            <person name="Fauchery L."/>
            <person name="Kohler A."/>
            <person name="Kuo A."/>
            <person name="Labutti K."/>
            <person name="Pangilinan J."/>
            <person name="Lipzen A."/>
            <person name="Riley R."/>
            <person name="Andreopoulos W."/>
            <person name="He G."/>
            <person name="Johnson J."/>
            <person name="Barry K.W."/>
            <person name="Grigoriev I.V."/>
            <person name="Nagy L."/>
            <person name="Hibbett D."/>
            <person name="Henrissat B."/>
            <person name="Matheny P.B."/>
            <person name="Labbe J."/>
            <person name="Martin F."/>
        </authorList>
    </citation>
    <scope>NUCLEOTIDE SEQUENCE</scope>
    <source>
        <strain evidence="1">FP105234-sp</strain>
    </source>
</reference>
<evidence type="ECO:0000313" key="1">
    <source>
        <dbReference type="EMBL" id="KAI0037991.1"/>
    </source>
</evidence>